<keyword evidence="3" id="KW-0548">Nucleotidyltransferase</keyword>
<organism evidence="19 20">
    <name type="scientific">Moniliophthora roreri</name>
    <name type="common">Frosty pod rot fungus</name>
    <name type="synonym">Monilia roreri</name>
    <dbReference type="NCBI Taxonomy" id="221103"/>
    <lineage>
        <taxon>Eukaryota</taxon>
        <taxon>Fungi</taxon>
        <taxon>Dikarya</taxon>
        <taxon>Basidiomycota</taxon>
        <taxon>Agaricomycotina</taxon>
        <taxon>Agaricomycetes</taxon>
        <taxon>Agaricomycetidae</taxon>
        <taxon>Agaricales</taxon>
        <taxon>Marasmiineae</taxon>
        <taxon>Marasmiaceae</taxon>
        <taxon>Moniliophthora</taxon>
    </lineage>
</organism>
<evidence type="ECO:0000256" key="11">
    <source>
        <dbReference type="ARBA" id="ARBA00022908"/>
    </source>
</evidence>
<keyword evidence="2" id="KW-0808">Transferase</keyword>
<dbReference type="GO" id="GO:0006338">
    <property type="term" value="P:chromatin remodeling"/>
    <property type="evidence" value="ECO:0007669"/>
    <property type="project" value="UniProtKB-ARBA"/>
</dbReference>
<evidence type="ECO:0000256" key="9">
    <source>
        <dbReference type="ARBA" id="ARBA00022842"/>
    </source>
</evidence>
<evidence type="ECO:0000259" key="18">
    <source>
        <dbReference type="PROSITE" id="PS50994"/>
    </source>
</evidence>
<dbReference type="Gene3D" id="3.30.420.10">
    <property type="entry name" value="Ribonuclease H-like superfamily/Ribonuclease H"/>
    <property type="match status" value="1"/>
</dbReference>
<dbReference type="CDD" id="cd09274">
    <property type="entry name" value="RNase_HI_RT_Ty3"/>
    <property type="match status" value="1"/>
</dbReference>
<feature type="domain" description="Integrase catalytic" evidence="18">
    <location>
        <begin position="522"/>
        <end position="686"/>
    </location>
</feature>
<keyword evidence="4" id="KW-0540">Nuclease</keyword>
<keyword evidence="11" id="KW-0229">DNA integration</keyword>
<evidence type="ECO:0000256" key="5">
    <source>
        <dbReference type="ARBA" id="ARBA00022723"/>
    </source>
</evidence>
<evidence type="ECO:0000256" key="16">
    <source>
        <dbReference type="SAM" id="MobiDB-lite"/>
    </source>
</evidence>
<dbReference type="GO" id="GO:0015074">
    <property type="term" value="P:DNA integration"/>
    <property type="evidence" value="ECO:0007669"/>
    <property type="project" value="UniProtKB-KW"/>
</dbReference>
<feature type="region of interest" description="Disordered" evidence="16">
    <location>
        <begin position="1055"/>
        <end position="1125"/>
    </location>
</feature>
<keyword evidence="10" id="KW-0694">RNA-binding</keyword>
<keyword evidence="8" id="KW-0378">Hydrolase</keyword>
<evidence type="ECO:0000256" key="8">
    <source>
        <dbReference type="ARBA" id="ARBA00022801"/>
    </source>
</evidence>
<evidence type="ECO:0000256" key="7">
    <source>
        <dbReference type="ARBA" id="ARBA00022759"/>
    </source>
</evidence>
<reference evidence="19 20" key="1">
    <citation type="submission" date="2015-12" db="EMBL/GenBank/DDBJ databases">
        <title>Draft genome sequence of Moniliophthora roreri, the causal agent of frosty pod rot of cacao.</title>
        <authorList>
            <person name="Aime M.C."/>
            <person name="Diaz-Valderrama J.R."/>
            <person name="Kijpornyongpan T."/>
            <person name="Phillips-Mora W."/>
        </authorList>
    </citation>
    <scope>NUCLEOTIDE SEQUENCE [LARGE SCALE GENOMIC DNA]</scope>
    <source>
        <strain evidence="19 20">MCA 2952</strain>
    </source>
</reference>
<evidence type="ECO:0000313" key="19">
    <source>
        <dbReference type="EMBL" id="KTB46863.1"/>
    </source>
</evidence>
<evidence type="ECO:0000256" key="13">
    <source>
        <dbReference type="ARBA" id="ARBA00022932"/>
    </source>
</evidence>
<accession>A0A0W0GE89</accession>
<dbReference type="Pfam" id="PF17921">
    <property type="entry name" value="Integrase_H2C2"/>
    <property type="match status" value="1"/>
</dbReference>
<keyword evidence="1" id="KW-0645">Protease</keyword>
<evidence type="ECO:0000256" key="2">
    <source>
        <dbReference type="ARBA" id="ARBA00022679"/>
    </source>
</evidence>
<dbReference type="PROSITE" id="PS50013">
    <property type="entry name" value="CHROMO_2"/>
    <property type="match status" value="1"/>
</dbReference>
<dbReference type="Pfam" id="PF17917">
    <property type="entry name" value="RT_RNaseH"/>
    <property type="match status" value="1"/>
</dbReference>
<keyword evidence="12" id="KW-0695">RNA-directed DNA polymerase</keyword>
<dbReference type="Gene3D" id="2.40.50.40">
    <property type="match status" value="1"/>
</dbReference>
<dbReference type="Gene3D" id="3.10.20.370">
    <property type="match status" value="1"/>
</dbReference>
<protein>
    <recommendedName>
        <fullName evidence="21">Reverse transcriptase-rnase h-integrase</fullName>
    </recommendedName>
</protein>
<dbReference type="EMBL" id="LATX01000227">
    <property type="protein sequence ID" value="KTB46863.1"/>
    <property type="molecule type" value="Genomic_DNA"/>
</dbReference>
<dbReference type="InterPro" id="IPR041588">
    <property type="entry name" value="Integrase_H2C2"/>
</dbReference>
<dbReference type="InterPro" id="IPR000953">
    <property type="entry name" value="Chromo/chromo_shadow_dom"/>
</dbReference>
<evidence type="ECO:0000256" key="12">
    <source>
        <dbReference type="ARBA" id="ARBA00022918"/>
    </source>
</evidence>
<evidence type="ECO:0000256" key="14">
    <source>
        <dbReference type="ARBA" id="ARBA00023125"/>
    </source>
</evidence>
<feature type="compositionally biased region" description="Polar residues" evidence="16">
    <location>
        <begin position="1081"/>
        <end position="1097"/>
    </location>
</feature>
<keyword evidence="5" id="KW-0479">Metal-binding</keyword>
<gene>
    <name evidence="19" type="ORF">WG66_560</name>
</gene>
<sequence length="1248" mass="141274">MAGILDFKSPEELIHRVDIRAKLSTSQRLEHDTERINPDAITSIPEYLSQYQGQFEDKEAERFPISRPYDHTIELKPEFTLRDCKIYSLTALEQTELDTFLKENLRKGYIRKSKSLMASPFFFVGKKEKGKLRPTQDYRRLNHGTIKNAYPLPLVSDLIDKLKEATIFLKLDLRNGYNNVRIKDGDQWKAAFKTNRGLFEPTVMFFGLMNSPATFQAFMDDILKDFIMEGWCLKEPVLQIPDPKRPFIIETDASKWASGGVLQQQGPDGELHPCGFISHAFDATEQNYEIYDWELFAIVRALETWRHHLMEGPYPVTVLCDHKNLTYFQTAQKLNQRQARWSLLLSMFDLRLVHVPGHEMVQSDALSRRDNHIHGTDNDNDDVILLPDRLFINVVDVELQDKLRDRLGTDDFHRMALEALTTTGLPPIKSALSDWEINDSLIRYKGRIYVPDDVVLQWEITQTIHKGQPFGHPGQFGTLDLVQRDYWWPGMAKFVKSFVDRCAVCQQMKINTHPTKVGLQPLPSTPNATPFQIITMDLVTDLPESDGFDTIMVVVDHSSSKGAIFIPCTKKLDAPQAAELLLRNVYKRYGLPDKIIFNRDPRFAAMVFQETMKLLGVKHMMSTAYHPQSDGETERVNQEMEIYLRMFCLKEQTEWSSYLHMAEFAHNNRTHSVTRNSPFFMIMGYNLRPLPTAFEKTSVPSVEEHLNKLWKLRGEVAGMMEVARRKMIERANKITDKFVEGQKVWLEGKNLDFGYPSKKLSPKREGPFVIEKVMGPMTYKLKLPTQWRIHPVFHAGLLRPYKETEAHGRNFLEPPPDIIEGHEEFEIEAIIGHKPLRRPRRFLVSWKGFDSSHNEWKTKEELEHAMDLYLDYIVKNKFASSYSVRSLPNTPPGITPFSDNITYSGPFNPSPFELLFLVNTGRHDDALRNVAVGQPHLQYAVDGLICLWAQCVSLNAIIEETNVYAANLAFNAAASGPSPLILQGPMTVPSFSPHTDSIERQLPTPASRLGSVSTDVCDSDPNNPTFLRAAATYCTRIGAAVELARNQYAFCPRHSGAEPVLPRTTNSTPVVPKLESPASPNPANCDSSPLYAQSIGVTSASPSPAPEPQPQPAPTSSPTDPFNPFDVNVEQAEWRATVDKVYKFLCALSADYLRLGIYLGIAVSNEGRIDFLERTIPGAHGLLTTISMGVTTTMTSTETASNEVVEGTEVNDPDDLVPVFVGIPDHEAQEVTLPDRRVVHVVRMGSAT</sequence>
<keyword evidence="6" id="KW-0064">Aspartyl protease</keyword>
<dbReference type="InterPro" id="IPR056924">
    <property type="entry name" value="SH3_Tf2-1"/>
</dbReference>
<dbReference type="Pfam" id="PF24626">
    <property type="entry name" value="SH3_Tf2-1"/>
    <property type="match status" value="1"/>
</dbReference>
<dbReference type="InterPro" id="IPR012337">
    <property type="entry name" value="RNaseH-like_sf"/>
</dbReference>
<dbReference type="SMART" id="SM00298">
    <property type="entry name" value="CHROMO"/>
    <property type="match status" value="1"/>
</dbReference>
<evidence type="ECO:0000256" key="10">
    <source>
        <dbReference type="ARBA" id="ARBA00022884"/>
    </source>
</evidence>
<keyword evidence="15" id="KW-0233">DNA recombination</keyword>
<name>A0A0W0GE89_MONRR</name>
<evidence type="ECO:0000256" key="15">
    <source>
        <dbReference type="ARBA" id="ARBA00023172"/>
    </source>
</evidence>
<dbReference type="InterPro" id="IPR016197">
    <property type="entry name" value="Chromo-like_dom_sf"/>
</dbReference>
<keyword evidence="9" id="KW-0460">Magnesium</keyword>
<dbReference type="AlphaFoldDB" id="A0A0W0GE89"/>
<dbReference type="GO" id="GO:0003723">
    <property type="term" value="F:RNA binding"/>
    <property type="evidence" value="ECO:0007669"/>
    <property type="project" value="UniProtKB-KW"/>
</dbReference>
<dbReference type="PANTHER" id="PTHR37984:SF5">
    <property type="entry name" value="PROTEIN NYNRIN-LIKE"/>
    <property type="match status" value="1"/>
</dbReference>
<keyword evidence="13" id="KW-0239">DNA-directed DNA polymerase</keyword>
<dbReference type="SUPFAM" id="SSF56672">
    <property type="entry name" value="DNA/RNA polymerases"/>
    <property type="match status" value="1"/>
</dbReference>
<keyword evidence="14" id="KW-0238">DNA-binding</keyword>
<dbReference type="GO" id="GO:0004519">
    <property type="term" value="F:endonuclease activity"/>
    <property type="evidence" value="ECO:0007669"/>
    <property type="project" value="UniProtKB-KW"/>
</dbReference>
<dbReference type="CDD" id="cd18972">
    <property type="entry name" value="CD_POL_like"/>
    <property type="match status" value="1"/>
</dbReference>
<comment type="caution">
    <text evidence="19">The sequence shown here is derived from an EMBL/GenBank/DDBJ whole genome shotgun (WGS) entry which is preliminary data.</text>
</comment>
<dbReference type="InterPro" id="IPR000477">
    <property type="entry name" value="RT_dom"/>
</dbReference>
<dbReference type="GO" id="GO:0006310">
    <property type="term" value="P:DNA recombination"/>
    <property type="evidence" value="ECO:0007669"/>
    <property type="project" value="UniProtKB-KW"/>
</dbReference>
<dbReference type="GO" id="GO:0003677">
    <property type="term" value="F:DNA binding"/>
    <property type="evidence" value="ECO:0007669"/>
    <property type="project" value="UniProtKB-KW"/>
</dbReference>
<proteinExistence type="predicted"/>
<dbReference type="SUPFAM" id="SSF53098">
    <property type="entry name" value="Ribonuclease H-like"/>
    <property type="match status" value="1"/>
</dbReference>
<evidence type="ECO:0000313" key="20">
    <source>
        <dbReference type="Proteomes" id="UP000054988"/>
    </source>
</evidence>
<dbReference type="InterPro" id="IPR043502">
    <property type="entry name" value="DNA/RNA_pol_sf"/>
</dbReference>
<evidence type="ECO:0000256" key="4">
    <source>
        <dbReference type="ARBA" id="ARBA00022722"/>
    </source>
</evidence>
<dbReference type="InterPro" id="IPR050951">
    <property type="entry name" value="Retrovirus_Pol_polyprotein"/>
</dbReference>
<dbReference type="GO" id="GO:0005634">
    <property type="term" value="C:nucleus"/>
    <property type="evidence" value="ECO:0007669"/>
    <property type="project" value="UniProtKB-ARBA"/>
</dbReference>
<dbReference type="PANTHER" id="PTHR37984">
    <property type="entry name" value="PROTEIN CBG26694"/>
    <property type="match status" value="1"/>
</dbReference>
<dbReference type="Pfam" id="PF00385">
    <property type="entry name" value="Chromo"/>
    <property type="match status" value="1"/>
</dbReference>
<dbReference type="InterPro" id="IPR041373">
    <property type="entry name" value="RT_RNaseH"/>
</dbReference>
<dbReference type="Gene3D" id="1.10.340.70">
    <property type="match status" value="1"/>
</dbReference>
<dbReference type="InterPro" id="IPR043128">
    <property type="entry name" value="Rev_trsase/Diguanyl_cyclase"/>
</dbReference>
<dbReference type="Gene3D" id="3.30.70.270">
    <property type="match status" value="1"/>
</dbReference>
<evidence type="ECO:0008006" key="21">
    <source>
        <dbReference type="Google" id="ProtNLM"/>
    </source>
</evidence>
<dbReference type="GO" id="GO:0003887">
    <property type="term" value="F:DNA-directed DNA polymerase activity"/>
    <property type="evidence" value="ECO:0007669"/>
    <property type="project" value="UniProtKB-KW"/>
</dbReference>
<feature type="compositionally biased region" description="Pro residues" evidence="16">
    <location>
        <begin position="1103"/>
        <end position="1115"/>
    </location>
</feature>
<dbReference type="CDD" id="cd01647">
    <property type="entry name" value="RT_LTR"/>
    <property type="match status" value="1"/>
</dbReference>
<dbReference type="GO" id="GO:0003964">
    <property type="term" value="F:RNA-directed DNA polymerase activity"/>
    <property type="evidence" value="ECO:0007669"/>
    <property type="project" value="UniProtKB-KW"/>
</dbReference>
<dbReference type="GO" id="GO:0046872">
    <property type="term" value="F:metal ion binding"/>
    <property type="evidence" value="ECO:0007669"/>
    <property type="project" value="UniProtKB-KW"/>
</dbReference>
<keyword evidence="7" id="KW-0255">Endonuclease</keyword>
<dbReference type="eggNOG" id="KOG0017">
    <property type="taxonomic scope" value="Eukaryota"/>
</dbReference>
<dbReference type="Pfam" id="PF00078">
    <property type="entry name" value="RVT_1"/>
    <property type="match status" value="1"/>
</dbReference>
<dbReference type="InterPro" id="IPR023780">
    <property type="entry name" value="Chromo_domain"/>
</dbReference>
<dbReference type="SUPFAM" id="SSF54160">
    <property type="entry name" value="Chromo domain-like"/>
    <property type="match status" value="1"/>
</dbReference>
<evidence type="ECO:0000256" key="6">
    <source>
        <dbReference type="ARBA" id="ARBA00022750"/>
    </source>
</evidence>
<dbReference type="InterPro" id="IPR036397">
    <property type="entry name" value="RNaseH_sf"/>
</dbReference>
<evidence type="ECO:0000256" key="1">
    <source>
        <dbReference type="ARBA" id="ARBA00022670"/>
    </source>
</evidence>
<dbReference type="GO" id="GO:0004190">
    <property type="term" value="F:aspartic-type endopeptidase activity"/>
    <property type="evidence" value="ECO:0007669"/>
    <property type="project" value="UniProtKB-KW"/>
</dbReference>
<dbReference type="PROSITE" id="PS50994">
    <property type="entry name" value="INTEGRASE"/>
    <property type="match status" value="1"/>
</dbReference>
<evidence type="ECO:0000259" key="17">
    <source>
        <dbReference type="PROSITE" id="PS50013"/>
    </source>
</evidence>
<feature type="domain" description="Chromo" evidence="17">
    <location>
        <begin position="825"/>
        <end position="884"/>
    </location>
</feature>
<evidence type="ECO:0000256" key="3">
    <source>
        <dbReference type="ARBA" id="ARBA00022695"/>
    </source>
</evidence>
<dbReference type="Proteomes" id="UP000054988">
    <property type="component" value="Unassembled WGS sequence"/>
</dbReference>
<dbReference type="InterPro" id="IPR001584">
    <property type="entry name" value="Integrase_cat-core"/>
</dbReference>
<dbReference type="Gene3D" id="3.10.10.10">
    <property type="entry name" value="HIV Type 1 Reverse Transcriptase, subunit A, domain 1"/>
    <property type="match status" value="1"/>
</dbReference>
<dbReference type="GO" id="GO:0006508">
    <property type="term" value="P:proteolysis"/>
    <property type="evidence" value="ECO:0007669"/>
    <property type="project" value="UniProtKB-KW"/>
</dbReference>